<keyword evidence="2" id="KW-1185">Reference proteome</keyword>
<gene>
    <name evidence="1" type="ORF">EVAR_93940_1</name>
</gene>
<organism evidence="1 2">
    <name type="scientific">Eumeta variegata</name>
    <name type="common">Bagworm moth</name>
    <name type="synonym">Eumeta japonica</name>
    <dbReference type="NCBI Taxonomy" id="151549"/>
    <lineage>
        <taxon>Eukaryota</taxon>
        <taxon>Metazoa</taxon>
        <taxon>Ecdysozoa</taxon>
        <taxon>Arthropoda</taxon>
        <taxon>Hexapoda</taxon>
        <taxon>Insecta</taxon>
        <taxon>Pterygota</taxon>
        <taxon>Neoptera</taxon>
        <taxon>Endopterygota</taxon>
        <taxon>Lepidoptera</taxon>
        <taxon>Glossata</taxon>
        <taxon>Ditrysia</taxon>
        <taxon>Tineoidea</taxon>
        <taxon>Psychidae</taxon>
        <taxon>Oiketicinae</taxon>
        <taxon>Eumeta</taxon>
    </lineage>
</organism>
<evidence type="ECO:0000313" key="2">
    <source>
        <dbReference type="Proteomes" id="UP000299102"/>
    </source>
</evidence>
<reference evidence="1 2" key="1">
    <citation type="journal article" date="2019" name="Commun. Biol.">
        <title>The bagworm genome reveals a unique fibroin gene that provides high tensile strength.</title>
        <authorList>
            <person name="Kono N."/>
            <person name="Nakamura H."/>
            <person name="Ohtoshi R."/>
            <person name="Tomita M."/>
            <person name="Numata K."/>
            <person name="Arakawa K."/>
        </authorList>
    </citation>
    <scope>NUCLEOTIDE SEQUENCE [LARGE SCALE GENOMIC DNA]</scope>
</reference>
<proteinExistence type="predicted"/>
<evidence type="ECO:0000313" key="1">
    <source>
        <dbReference type="EMBL" id="GBP15757.1"/>
    </source>
</evidence>
<dbReference type="Proteomes" id="UP000299102">
    <property type="component" value="Unassembled WGS sequence"/>
</dbReference>
<dbReference type="EMBL" id="BGZK01000074">
    <property type="protein sequence ID" value="GBP15757.1"/>
    <property type="molecule type" value="Genomic_DNA"/>
</dbReference>
<protein>
    <submittedName>
        <fullName evidence="1">Uncharacterized protein</fullName>
    </submittedName>
</protein>
<comment type="caution">
    <text evidence="1">The sequence shown here is derived from an EMBL/GenBank/DDBJ whole genome shotgun (WGS) entry which is preliminary data.</text>
</comment>
<sequence length="186" mass="20899">MVTFVSWHQSPIKLNSFMIKRPQCLSNVAPSKQSPESKAEPWKNRKWDKLASRAGPGSGFRACRSMYETKCHRDISAVKRIPHSVQRTNLCRCEVSYESVAVALNKNAGQKREESGSAELAYCRYNTLRMILQIIQSGTVSTGRRKIRTDVSERDENLRWQGHGASADAVIPLKAVNPQNTPRGGR</sequence>
<dbReference type="AlphaFoldDB" id="A0A4C1TP63"/>
<accession>A0A4C1TP63</accession>
<name>A0A4C1TP63_EUMVA</name>